<reference evidence="2 3" key="1">
    <citation type="submission" date="2017-11" db="EMBL/GenBank/DDBJ databases">
        <title>De novo assembly and phasing of dikaryotic genomes from two isolates of Puccinia coronata f. sp. avenae, the causal agent of oat crown rust.</title>
        <authorList>
            <person name="Miller M.E."/>
            <person name="Zhang Y."/>
            <person name="Omidvar V."/>
            <person name="Sperschneider J."/>
            <person name="Schwessinger B."/>
            <person name="Raley C."/>
            <person name="Palmer J.M."/>
            <person name="Garnica D."/>
            <person name="Upadhyaya N."/>
            <person name="Rathjen J."/>
            <person name="Taylor J.M."/>
            <person name="Park R.F."/>
            <person name="Dodds P.N."/>
            <person name="Hirsch C.D."/>
            <person name="Kianian S.F."/>
            <person name="Figueroa M."/>
        </authorList>
    </citation>
    <scope>NUCLEOTIDE SEQUENCE [LARGE SCALE GENOMIC DNA]</scope>
    <source>
        <strain evidence="2">12NC29</strain>
    </source>
</reference>
<evidence type="ECO:0000256" key="1">
    <source>
        <dbReference type="SAM" id="MobiDB-lite"/>
    </source>
</evidence>
<evidence type="ECO:0000313" key="3">
    <source>
        <dbReference type="Proteomes" id="UP000235388"/>
    </source>
</evidence>
<name>A0A2N5UT07_9BASI</name>
<protein>
    <submittedName>
        <fullName evidence="2">Uncharacterized protein</fullName>
    </submittedName>
</protein>
<keyword evidence="3" id="KW-1185">Reference proteome</keyword>
<accession>A0A2N5UT07</accession>
<dbReference type="EMBL" id="PGCJ01000176">
    <property type="protein sequence ID" value="PLW40874.1"/>
    <property type="molecule type" value="Genomic_DNA"/>
</dbReference>
<feature type="compositionally biased region" description="Basic and acidic residues" evidence="1">
    <location>
        <begin position="36"/>
        <end position="45"/>
    </location>
</feature>
<evidence type="ECO:0000313" key="2">
    <source>
        <dbReference type="EMBL" id="PLW40874.1"/>
    </source>
</evidence>
<comment type="caution">
    <text evidence="2">The sequence shown here is derived from an EMBL/GenBank/DDBJ whole genome shotgun (WGS) entry which is preliminary data.</text>
</comment>
<organism evidence="2 3">
    <name type="scientific">Puccinia coronata f. sp. avenae</name>
    <dbReference type="NCBI Taxonomy" id="200324"/>
    <lineage>
        <taxon>Eukaryota</taxon>
        <taxon>Fungi</taxon>
        <taxon>Dikarya</taxon>
        <taxon>Basidiomycota</taxon>
        <taxon>Pucciniomycotina</taxon>
        <taxon>Pucciniomycetes</taxon>
        <taxon>Pucciniales</taxon>
        <taxon>Pucciniaceae</taxon>
        <taxon>Puccinia</taxon>
    </lineage>
</organism>
<gene>
    <name evidence="2" type="ORF">PCANC_10987</name>
</gene>
<feature type="region of interest" description="Disordered" evidence="1">
    <location>
        <begin position="19"/>
        <end position="74"/>
    </location>
</feature>
<feature type="region of interest" description="Disordered" evidence="1">
    <location>
        <begin position="94"/>
        <end position="117"/>
    </location>
</feature>
<proteinExistence type="predicted"/>
<dbReference type="AlphaFoldDB" id="A0A2N5UT07"/>
<dbReference type="Proteomes" id="UP000235388">
    <property type="component" value="Unassembled WGS sequence"/>
</dbReference>
<sequence length="294" mass="32138">MSIQNSQAPAAAMISGEAAIPSNAPNDHLVGSDASVENKRSDNPTRIRVSASQSKSKQKGKKSSPPEQTQQDPAMLTSHASAADLHALAILGDSSQTPITMDPTMDGTETHQSPLDPISDASVALEGALSLKRQGDQSPNPTHLVEKRAKGLLFNPSIVVWHMNLGFTHLFDCNLQELHSPISLTIFDAKWRAAALTFQAERQANSSDSSLEKTMPYNGLSYQNKWTLSAGAWEKRYKSFIQTLRDVYHHNEGNEYFVSNIGIFRDNLADLAKATVVKFEEITFKDNPYSVGGI</sequence>